<keyword evidence="4 7" id="KW-0812">Transmembrane</keyword>
<evidence type="ECO:0000256" key="4">
    <source>
        <dbReference type="ARBA" id="ARBA00022692"/>
    </source>
</evidence>
<dbReference type="InterPro" id="IPR000515">
    <property type="entry name" value="MetI-like"/>
</dbReference>
<feature type="transmembrane region" description="Helical" evidence="7">
    <location>
        <begin position="207"/>
        <end position="230"/>
    </location>
</feature>
<dbReference type="RefSeq" id="WP_012119076.1">
    <property type="nucleotide sequence ID" value="NC_009767.1"/>
</dbReference>
<evidence type="ECO:0000256" key="2">
    <source>
        <dbReference type="ARBA" id="ARBA00022448"/>
    </source>
</evidence>
<feature type="transmembrane region" description="Helical" evidence="7">
    <location>
        <begin position="265"/>
        <end position="286"/>
    </location>
</feature>
<gene>
    <name evidence="9" type="ordered locus">Rcas_0515</name>
</gene>
<dbReference type="STRING" id="383372.Rcas_0515"/>
<dbReference type="OrthoDB" id="9794684at2"/>
<accession>A7NGQ2</accession>
<dbReference type="Proteomes" id="UP000000263">
    <property type="component" value="Chromosome"/>
</dbReference>
<dbReference type="GO" id="GO:0055085">
    <property type="term" value="P:transmembrane transport"/>
    <property type="evidence" value="ECO:0007669"/>
    <property type="project" value="InterPro"/>
</dbReference>
<keyword evidence="3" id="KW-1003">Cell membrane</keyword>
<feature type="transmembrane region" description="Helical" evidence="7">
    <location>
        <begin position="100"/>
        <end position="119"/>
    </location>
</feature>
<organism evidence="9 10">
    <name type="scientific">Roseiflexus castenholzii (strain DSM 13941 / HLO8)</name>
    <dbReference type="NCBI Taxonomy" id="383372"/>
    <lineage>
        <taxon>Bacteria</taxon>
        <taxon>Bacillati</taxon>
        <taxon>Chloroflexota</taxon>
        <taxon>Chloroflexia</taxon>
        <taxon>Chloroflexales</taxon>
        <taxon>Roseiflexineae</taxon>
        <taxon>Roseiflexaceae</taxon>
        <taxon>Roseiflexus</taxon>
    </lineage>
</organism>
<dbReference type="EMBL" id="CP000804">
    <property type="protein sequence ID" value="ABU56645.1"/>
    <property type="molecule type" value="Genomic_DNA"/>
</dbReference>
<protein>
    <submittedName>
        <fullName evidence="9">Binding-protein-dependent transport systems inner membrane component</fullName>
    </submittedName>
</protein>
<feature type="transmembrane region" description="Helical" evidence="7">
    <location>
        <begin position="31"/>
        <end position="55"/>
    </location>
</feature>
<dbReference type="Pfam" id="PF00528">
    <property type="entry name" value="BPD_transp_1"/>
    <property type="match status" value="1"/>
</dbReference>
<dbReference type="eggNOG" id="COG0395">
    <property type="taxonomic scope" value="Bacteria"/>
</dbReference>
<comment type="subcellular location">
    <subcellularLocation>
        <location evidence="1 7">Cell membrane</location>
        <topology evidence="1 7">Multi-pass membrane protein</topology>
    </subcellularLocation>
</comment>
<dbReference type="PANTHER" id="PTHR43744">
    <property type="entry name" value="ABC TRANSPORTER PERMEASE PROTEIN MG189-RELATED-RELATED"/>
    <property type="match status" value="1"/>
</dbReference>
<keyword evidence="2 7" id="KW-0813">Transport</keyword>
<dbReference type="PANTHER" id="PTHR43744:SF6">
    <property type="entry name" value="ABC TRANSPORTER PERMEASE PROTEIN YESQ-RELATED"/>
    <property type="match status" value="1"/>
</dbReference>
<evidence type="ECO:0000313" key="9">
    <source>
        <dbReference type="EMBL" id="ABU56645.1"/>
    </source>
</evidence>
<keyword evidence="5 7" id="KW-1133">Transmembrane helix</keyword>
<feature type="domain" description="ABC transmembrane type-1" evidence="8">
    <location>
        <begin position="96"/>
        <end position="287"/>
    </location>
</feature>
<keyword evidence="6 7" id="KW-0472">Membrane</keyword>
<evidence type="ECO:0000256" key="7">
    <source>
        <dbReference type="RuleBase" id="RU363032"/>
    </source>
</evidence>
<evidence type="ECO:0000256" key="6">
    <source>
        <dbReference type="ARBA" id="ARBA00023136"/>
    </source>
</evidence>
<name>A7NGQ2_ROSCS</name>
<reference evidence="9 10" key="1">
    <citation type="submission" date="2007-08" db="EMBL/GenBank/DDBJ databases">
        <title>Complete sequence of Roseiflexus castenholzii DSM 13941.</title>
        <authorList>
            <consortium name="US DOE Joint Genome Institute"/>
            <person name="Copeland A."/>
            <person name="Lucas S."/>
            <person name="Lapidus A."/>
            <person name="Barry K."/>
            <person name="Glavina del Rio T."/>
            <person name="Dalin E."/>
            <person name="Tice H."/>
            <person name="Pitluck S."/>
            <person name="Thompson L.S."/>
            <person name="Brettin T."/>
            <person name="Bruce D."/>
            <person name="Detter J.C."/>
            <person name="Han C."/>
            <person name="Tapia R."/>
            <person name="Schmutz J."/>
            <person name="Larimer F."/>
            <person name="Land M."/>
            <person name="Hauser L."/>
            <person name="Kyrpides N."/>
            <person name="Mikhailova N."/>
            <person name="Bryant D.A."/>
            <person name="Hanada S."/>
            <person name="Tsukatani Y."/>
            <person name="Richardson P."/>
        </authorList>
    </citation>
    <scope>NUCLEOTIDE SEQUENCE [LARGE SCALE GENOMIC DNA]</scope>
    <source>
        <strain evidence="10">DSM 13941 / HLO8</strain>
    </source>
</reference>
<evidence type="ECO:0000259" key="8">
    <source>
        <dbReference type="PROSITE" id="PS50928"/>
    </source>
</evidence>
<evidence type="ECO:0000313" key="10">
    <source>
        <dbReference type="Proteomes" id="UP000000263"/>
    </source>
</evidence>
<dbReference type="KEGG" id="rca:Rcas_0515"/>
<dbReference type="PROSITE" id="PS50928">
    <property type="entry name" value="ABC_TM1"/>
    <property type="match status" value="1"/>
</dbReference>
<dbReference type="GO" id="GO:0005886">
    <property type="term" value="C:plasma membrane"/>
    <property type="evidence" value="ECO:0007669"/>
    <property type="project" value="UniProtKB-SubCell"/>
</dbReference>
<dbReference type="Gene3D" id="1.10.3720.10">
    <property type="entry name" value="MetI-like"/>
    <property type="match status" value="1"/>
</dbReference>
<evidence type="ECO:0000256" key="1">
    <source>
        <dbReference type="ARBA" id="ARBA00004651"/>
    </source>
</evidence>
<dbReference type="InterPro" id="IPR035906">
    <property type="entry name" value="MetI-like_sf"/>
</dbReference>
<feature type="transmembrane region" description="Helical" evidence="7">
    <location>
        <begin position="131"/>
        <end position="155"/>
    </location>
</feature>
<comment type="similarity">
    <text evidence="7">Belongs to the binding-protein-dependent transport system permease family.</text>
</comment>
<feature type="transmembrane region" description="Helical" evidence="7">
    <location>
        <begin position="167"/>
        <end position="186"/>
    </location>
</feature>
<sequence length="302" mass="33948">MATQTTSSGVRPATPFVRRGLWASKRRREQIVTIISTIIVALGLIIILFPLVWMFSTSLKTRAEVAKFPPVWIPSVPQWDNYRVALTGENRFDIYFKNTLIYAGGAALGETLSCALVAYGFARLRAPGKNALFVLVLATMMLPFWVTLIPQYIIFARLGWIDTYLPLLVPKFFGSAYLIFLLRQFYKTLPKDYEEAALIDGAGYFGIWWRIIVPLSLPAVGAVAIMSFMFHYQDFMGPLLYINSQYNYPVAIGLQQFRAPFGGTAFHLLMAASLVTLIPPMVLFFLAQRYFIQGIVVTGVKG</sequence>
<proteinExistence type="inferred from homology"/>
<dbReference type="CDD" id="cd06261">
    <property type="entry name" value="TM_PBP2"/>
    <property type="match status" value="1"/>
</dbReference>
<evidence type="ECO:0000256" key="3">
    <source>
        <dbReference type="ARBA" id="ARBA00022475"/>
    </source>
</evidence>
<keyword evidence="10" id="KW-1185">Reference proteome</keyword>
<dbReference type="SUPFAM" id="SSF161098">
    <property type="entry name" value="MetI-like"/>
    <property type="match status" value="1"/>
</dbReference>
<dbReference type="HOGENOM" id="CLU_016047_1_1_0"/>
<evidence type="ECO:0000256" key="5">
    <source>
        <dbReference type="ARBA" id="ARBA00022989"/>
    </source>
</evidence>
<dbReference type="AlphaFoldDB" id="A7NGQ2"/>